<dbReference type="InterPro" id="IPR036909">
    <property type="entry name" value="Cyt_c-like_dom_sf"/>
</dbReference>
<sequence>MRKHLVAAALILANAPALAADSPKVATYPVDTETGLIMAPGWEMVRDQCNACHTSHIIPQNPGSRAVWRETIEWMIDTQGLWDLSDTWDPVLDYLSTYYNETGIDMQIFRRKPLDPELMPPMPTAKGDH</sequence>
<protein>
    <submittedName>
        <fullName evidence="2">Cytochrome c</fullName>
    </submittedName>
</protein>
<proteinExistence type="predicted"/>
<evidence type="ECO:0000256" key="1">
    <source>
        <dbReference type="SAM" id="SignalP"/>
    </source>
</evidence>
<dbReference type="EMBL" id="BPFB01000008">
    <property type="protein sequence ID" value="GIU44251.1"/>
    <property type="molecule type" value="Genomic_DNA"/>
</dbReference>
<dbReference type="RefSeq" id="WP_110456073.1">
    <property type="nucleotide sequence ID" value="NZ_BPFB01000008.1"/>
</dbReference>
<name>A0ABQ4P9U6_9GAMM</name>
<dbReference type="Gene3D" id="1.10.760.10">
    <property type="entry name" value="Cytochrome c-like domain"/>
    <property type="match status" value="1"/>
</dbReference>
<comment type="caution">
    <text evidence="2">The sequence shown here is derived from an EMBL/GenBank/DDBJ whole genome shotgun (WGS) entry which is preliminary data.</text>
</comment>
<dbReference type="SUPFAM" id="SSF46626">
    <property type="entry name" value="Cytochrome c"/>
    <property type="match status" value="1"/>
</dbReference>
<keyword evidence="1" id="KW-0732">Signal</keyword>
<organism evidence="2 3">
    <name type="scientific">Shewanella algidipiscicola</name>
    <dbReference type="NCBI Taxonomy" id="614070"/>
    <lineage>
        <taxon>Bacteria</taxon>
        <taxon>Pseudomonadati</taxon>
        <taxon>Pseudomonadota</taxon>
        <taxon>Gammaproteobacteria</taxon>
        <taxon>Alteromonadales</taxon>
        <taxon>Shewanellaceae</taxon>
        <taxon>Shewanella</taxon>
    </lineage>
</organism>
<accession>A0ABQ4P9U6</accession>
<dbReference type="Proteomes" id="UP000761574">
    <property type="component" value="Unassembled WGS sequence"/>
</dbReference>
<feature type="signal peptide" evidence="1">
    <location>
        <begin position="1"/>
        <end position="19"/>
    </location>
</feature>
<evidence type="ECO:0000313" key="3">
    <source>
        <dbReference type="Proteomes" id="UP000761574"/>
    </source>
</evidence>
<gene>
    <name evidence="2" type="primary">sorB</name>
    <name evidence="2" type="ORF">TUM4630_09490</name>
</gene>
<reference evidence="2 3" key="1">
    <citation type="submission" date="2021-05" db="EMBL/GenBank/DDBJ databases">
        <title>Molecular characterization for Shewanella algae harboring chromosomal blaOXA-55-like strains isolated from clinical and environment sample.</title>
        <authorList>
            <person name="Ohama Y."/>
            <person name="Aoki K."/>
            <person name="Harada S."/>
            <person name="Moriya K."/>
            <person name="Ishii Y."/>
            <person name="Tateda K."/>
        </authorList>
    </citation>
    <scope>NUCLEOTIDE SEQUENCE [LARGE SCALE GENOMIC DNA]</scope>
    <source>
        <strain evidence="2 3">LMG 23746</strain>
    </source>
</reference>
<keyword evidence="3" id="KW-1185">Reference proteome</keyword>
<feature type="chain" id="PRO_5045908346" evidence="1">
    <location>
        <begin position="20"/>
        <end position="129"/>
    </location>
</feature>
<evidence type="ECO:0000313" key="2">
    <source>
        <dbReference type="EMBL" id="GIU44251.1"/>
    </source>
</evidence>